<name>A0A8W8LB03_MAGGI</name>
<dbReference type="PRINTS" id="PR00704">
    <property type="entry name" value="CALPAIN"/>
</dbReference>
<evidence type="ECO:0000256" key="2">
    <source>
        <dbReference type="PIRSR" id="PIRSR622684-1"/>
    </source>
</evidence>
<feature type="compositionally biased region" description="Basic and acidic residues" evidence="4">
    <location>
        <begin position="44"/>
        <end position="58"/>
    </location>
</feature>
<dbReference type="PANTHER" id="PTHR10183:SF382">
    <property type="entry name" value="CALPAIN-15"/>
    <property type="match status" value="1"/>
</dbReference>
<evidence type="ECO:0000256" key="3">
    <source>
        <dbReference type="PROSITE-ProRule" id="PRU00239"/>
    </source>
</evidence>
<evidence type="ECO:0000313" key="7">
    <source>
        <dbReference type="Proteomes" id="UP000005408"/>
    </source>
</evidence>
<dbReference type="OrthoDB" id="424753at2759"/>
<dbReference type="Pfam" id="PF00648">
    <property type="entry name" value="Peptidase_C2"/>
    <property type="match status" value="1"/>
</dbReference>
<evidence type="ECO:0000256" key="1">
    <source>
        <dbReference type="ARBA" id="ARBA00007623"/>
    </source>
</evidence>
<evidence type="ECO:0000256" key="4">
    <source>
        <dbReference type="SAM" id="MobiDB-lite"/>
    </source>
</evidence>
<dbReference type="AlphaFoldDB" id="A0A8W8LB03"/>
<dbReference type="GO" id="GO:0005737">
    <property type="term" value="C:cytoplasm"/>
    <property type="evidence" value="ECO:0007669"/>
    <property type="project" value="TreeGrafter"/>
</dbReference>
<dbReference type="Proteomes" id="UP000005408">
    <property type="component" value="Unassembled WGS sequence"/>
</dbReference>
<keyword evidence="7" id="KW-1185">Reference proteome</keyword>
<feature type="active site" evidence="2">
    <location>
        <position position="387"/>
    </location>
</feature>
<feature type="region of interest" description="Disordered" evidence="4">
    <location>
        <begin position="732"/>
        <end position="759"/>
    </location>
</feature>
<dbReference type="GO" id="GO:0004198">
    <property type="term" value="F:calcium-dependent cysteine-type endopeptidase activity"/>
    <property type="evidence" value="ECO:0007669"/>
    <property type="project" value="InterPro"/>
</dbReference>
<sequence>MFNKFFKQKASKSNWVCHKCKNEVDQGEKCKTCQRWFNKKKDEEVGSTRKEQNSKEALDGATSHSGDDQVNRINCDVGEEGGIETVNSSGWTCKICYMSGNQSTECKMCKQTKKDLSDEDNIKNRRKRKNLNRSRLKAGHSIRVKDERDKQRKVARDIARNITDYCNKNNIHYEDKGFPNSNAPKRDEGQWQRIGQIQDKSCKGKESWTIFRNPSPDDAIQGEAENCWFLCAVSLLAQKGELLRDIFITENFCEEGLYQVRLCRDGNWKTVIVDDRFPCDEKGNLKYSRPQNKQLWVMLLEKAAAKLYGGYEALHSGLVVESLTMLTGEPCEHIDLKGSDVEKKDDNKLKLDRDKLWTELKDWHSSRYLIGISTPEDLQQEELESSHCYPVLEVQEMNDKKLLKLWTCSDHNHCITGCLKNNADLQKEKKRLLRNLKKGEFWISFEDEFTKYFNSLSVCKTDEGWFESRFKGVFPPILNKEWKYYSFRLVNDTKLKLGLFQKSMRGTGLKIETFTDLLIMVLRNQVDGSGHPFVAAPLFSEVISYSKRRARSLTTCNVDLTQGSYTVACFSFGKLRQDNDVEVEDYVSYTLSIHSSVQLLFMDECEVNASGFPELMYAPADALITLAKQSKIKENDANISQSDIRLSHIADGVYCVMFMFYGEICVFINETTEGYSYIRNYGHSEYIMSVRHRMKTTDFIPPKSGRVINIVTPQTPETSWKIAAQKNFLKSQPLESSPPVPDTLEGLLTPRPIPEITSS</sequence>
<feature type="active site" evidence="2">
    <location>
        <position position="227"/>
    </location>
</feature>
<dbReference type="SUPFAM" id="SSF54001">
    <property type="entry name" value="Cysteine proteinases"/>
    <property type="match status" value="1"/>
</dbReference>
<protein>
    <recommendedName>
        <fullName evidence="5">Calpain catalytic domain-containing protein</fullName>
    </recommendedName>
</protein>
<feature type="region of interest" description="Disordered" evidence="4">
    <location>
        <begin position="44"/>
        <end position="70"/>
    </location>
</feature>
<dbReference type="SMART" id="SM00230">
    <property type="entry name" value="CysPc"/>
    <property type="match status" value="1"/>
</dbReference>
<dbReference type="OMA" id="ENNMPFI"/>
<proteinExistence type="inferred from homology"/>
<dbReference type="CDD" id="cd00044">
    <property type="entry name" value="CysPc"/>
    <property type="match status" value="1"/>
</dbReference>
<feature type="domain" description="Calpain catalytic" evidence="5">
    <location>
        <begin position="190"/>
        <end position="462"/>
    </location>
</feature>
<dbReference type="PROSITE" id="PS50203">
    <property type="entry name" value="CALPAIN_CAT"/>
    <property type="match status" value="1"/>
</dbReference>
<dbReference type="InterPro" id="IPR022684">
    <property type="entry name" value="Calpain_cysteine_protease"/>
</dbReference>
<dbReference type="InterPro" id="IPR038765">
    <property type="entry name" value="Papain-like_cys_pep_sf"/>
</dbReference>
<dbReference type="PANTHER" id="PTHR10183">
    <property type="entry name" value="CALPAIN"/>
    <property type="match status" value="1"/>
</dbReference>
<accession>A0A8W8LB03</accession>
<organism evidence="6 7">
    <name type="scientific">Magallana gigas</name>
    <name type="common">Pacific oyster</name>
    <name type="synonym">Crassostrea gigas</name>
    <dbReference type="NCBI Taxonomy" id="29159"/>
    <lineage>
        <taxon>Eukaryota</taxon>
        <taxon>Metazoa</taxon>
        <taxon>Spiralia</taxon>
        <taxon>Lophotrochozoa</taxon>
        <taxon>Mollusca</taxon>
        <taxon>Bivalvia</taxon>
        <taxon>Autobranchia</taxon>
        <taxon>Pteriomorphia</taxon>
        <taxon>Ostreida</taxon>
        <taxon>Ostreoidea</taxon>
        <taxon>Ostreidae</taxon>
        <taxon>Magallana</taxon>
    </lineage>
</organism>
<dbReference type="GO" id="GO:0006508">
    <property type="term" value="P:proteolysis"/>
    <property type="evidence" value="ECO:0007669"/>
    <property type="project" value="InterPro"/>
</dbReference>
<dbReference type="EnsemblMetazoa" id="G27264.1">
    <property type="protein sequence ID" value="G27264.1:cds"/>
    <property type="gene ID" value="G27264"/>
</dbReference>
<comment type="caution">
    <text evidence="3">Lacks conserved residue(s) required for the propagation of feature annotation.</text>
</comment>
<reference evidence="6" key="1">
    <citation type="submission" date="2022-08" db="UniProtKB">
        <authorList>
            <consortium name="EnsemblMetazoa"/>
        </authorList>
    </citation>
    <scope>IDENTIFICATION</scope>
    <source>
        <strain evidence="6">05x7-T-G4-1.051#20</strain>
    </source>
</reference>
<evidence type="ECO:0000313" key="6">
    <source>
        <dbReference type="EnsemblMetazoa" id="G27264.1:cds"/>
    </source>
</evidence>
<dbReference type="InterPro" id="IPR001300">
    <property type="entry name" value="Peptidase_C2_calpain_cat"/>
</dbReference>
<comment type="similarity">
    <text evidence="1">Belongs to the peptidase C2 family.</text>
</comment>
<dbReference type="Gene3D" id="3.90.70.10">
    <property type="entry name" value="Cysteine proteinases"/>
    <property type="match status" value="1"/>
</dbReference>
<evidence type="ECO:0000259" key="5">
    <source>
        <dbReference type="PROSITE" id="PS50203"/>
    </source>
</evidence>